<accession>A0A512C5A8</accession>
<reference evidence="1 2" key="1">
    <citation type="submission" date="2019-07" db="EMBL/GenBank/DDBJ databases">
        <title>Whole genome shotgun sequence of Microvirga aerophila NBRC 106136.</title>
        <authorList>
            <person name="Hosoyama A."/>
            <person name="Uohara A."/>
            <person name="Ohji S."/>
            <person name="Ichikawa N."/>
        </authorList>
    </citation>
    <scope>NUCLEOTIDE SEQUENCE [LARGE SCALE GENOMIC DNA]</scope>
    <source>
        <strain evidence="1 2">NBRC 106136</strain>
    </source>
</reference>
<gene>
    <name evidence="1" type="ORF">MAE02_70940</name>
</gene>
<dbReference type="AlphaFoldDB" id="A0A512C5A8"/>
<dbReference type="EMBL" id="BJYU01000492">
    <property type="protein sequence ID" value="GEO19398.1"/>
    <property type="molecule type" value="Genomic_DNA"/>
</dbReference>
<keyword evidence="2" id="KW-1185">Reference proteome</keyword>
<dbReference type="Proteomes" id="UP000321085">
    <property type="component" value="Unassembled WGS sequence"/>
</dbReference>
<evidence type="ECO:0000313" key="2">
    <source>
        <dbReference type="Proteomes" id="UP000321085"/>
    </source>
</evidence>
<name>A0A512C5A8_9HYPH</name>
<protein>
    <submittedName>
        <fullName evidence="1">Uncharacterized protein</fullName>
    </submittedName>
</protein>
<organism evidence="1 2">
    <name type="scientific">Microvirga aerophila</name>
    <dbReference type="NCBI Taxonomy" id="670291"/>
    <lineage>
        <taxon>Bacteria</taxon>
        <taxon>Pseudomonadati</taxon>
        <taxon>Pseudomonadota</taxon>
        <taxon>Alphaproteobacteria</taxon>
        <taxon>Hyphomicrobiales</taxon>
        <taxon>Methylobacteriaceae</taxon>
        <taxon>Microvirga</taxon>
    </lineage>
</organism>
<sequence length="61" mass="6572">MVAASGRITDANFYKPISRKVVCGTHGDYGLLRVVRLEGCSPCAHVFFAGQTSLTGTIVWL</sequence>
<comment type="caution">
    <text evidence="1">The sequence shown here is derived from an EMBL/GenBank/DDBJ whole genome shotgun (WGS) entry which is preliminary data.</text>
</comment>
<evidence type="ECO:0000313" key="1">
    <source>
        <dbReference type="EMBL" id="GEO19398.1"/>
    </source>
</evidence>
<proteinExistence type="predicted"/>